<reference evidence="1 2" key="1">
    <citation type="submission" date="2016-12" db="EMBL/GenBank/DDBJ databases">
        <title>The new phylogeny of genus Mycobacterium.</title>
        <authorList>
            <person name="Tortoli E."/>
            <person name="Trovato A."/>
            <person name="Cirillo D.M."/>
        </authorList>
    </citation>
    <scope>NUCLEOTIDE SEQUENCE [LARGE SCALE GENOMIC DNA]</scope>
    <source>
        <strain evidence="1 2">DSM 44942</strain>
    </source>
</reference>
<dbReference type="RefSeq" id="WP_052751520.1">
    <property type="nucleotide sequence ID" value="NZ_JACKUJ010000011.1"/>
</dbReference>
<keyword evidence="2" id="KW-1185">Reference proteome</keyword>
<gene>
    <name evidence="1" type="ORF">BST15_19205</name>
</gene>
<comment type="caution">
    <text evidence="1">The sequence shown here is derived from an EMBL/GenBank/DDBJ whole genome shotgun (WGS) entry which is preliminary data.</text>
</comment>
<proteinExistence type="predicted"/>
<accession>A0ABX3RE54</accession>
<evidence type="ECO:0008006" key="3">
    <source>
        <dbReference type="Google" id="ProtNLM"/>
    </source>
</evidence>
<name>A0ABX3RE54_9MYCO</name>
<dbReference type="EMBL" id="MVHH01000065">
    <property type="protein sequence ID" value="OQZ92204.1"/>
    <property type="molecule type" value="Genomic_DNA"/>
</dbReference>
<sequence>MSNKIRQAICCTCGEIRTCHRPRNHQHENYWLSGPVDRNWHRELGDLKCSNCGQVTRHAILHPEGDAFRDHAERITRMALGGDDPCNVYYRDEIRQAYRQGRQANPLMNHLWPSSETTAARKAGKATVVAYCGETVPLPEKVGSPSPQCGEVLLKPDPVRFDQEYEHPETGTWWVEMDCPDCYRVSNARRVAQRRKLLTEWLAWALRYHSERVPDERVEDLIAAFKTAAGEA</sequence>
<evidence type="ECO:0000313" key="1">
    <source>
        <dbReference type="EMBL" id="OQZ92204.1"/>
    </source>
</evidence>
<evidence type="ECO:0000313" key="2">
    <source>
        <dbReference type="Proteomes" id="UP000192327"/>
    </source>
</evidence>
<organism evidence="1 2">
    <name type="scientific">Mycolicibacter arupensis</name>
    <dbReference type="NCBI Taxonomy" id="342002"/>
    <lineage>
        <taxon>Bacteria</taxon>
        <taxon>Bacillati</taxon>
        <taxon>Actinomycetota</taxon>
        <taxon>Actinomycetes</taxon>
        <taxon>Mycobacteriales</taxon>
        <taxon>Mycobacteriaceae</taxon>
        <taxon>Mycolicibacter</taxon>
    </lineage>
</organism>
<protein>
    <recommendedName>
        <fullName evidence="3">HNH endonuclease</fullName>
    </recommendedName>
</protein>
<dbReference type="Proteomes" id="UP000192327">
    <property type="component" value="Unassembled WGS sequence"/>
</dbReference>